<evidence type="ECO:0000313" key="4">
    <source>
        <dbReference type="Proteomes" id="UP000039865"/>
    </source>
</evidence>
<dbReference type="InterPro" id="IPR027267">
    <property type="entry name" value="AH/BAR_dom_sf"/>
</dbReference>
<dbReference type="InterPro" id="IPR050302">
    <property type="entry name" value="Rab_GAP_TBC_domain"/>
</dbReference>
<evidence type="ECO:0000256" key="1">
    <source>
        <dbReference type="SAM" id="MobiDB-lite"/>
    </source>
</evidence>
<proteinExistence type="predicted"/>
<dbReference type="InterPro" id="IPR035969">
    <property type="entry name" value="Rab-GAP_TBC_sf"/>
</dbReference>
<dbReference type="Gene3D" id="1.10.8.270">
    <property type="entry name" value="putative rabgap domain of human tbc1 domain family member 14 like domains"/>
    <property type="match status" value="1"/>
</dbReference>
<dbReference type="AlphaFoldDB" id="A0A078A3P9"/>
<dbReference type="InterPro" id="IPR000195">
    <property type="entry name" value="Rab-GAP-TBC_dom"/>
</dbReference>
<dbReference type="OrthoDB" id="295078at2759"/>
<evidence type="ECO:0000259" key="2">
    <source>
        <dbReference type="PROSITE" id="PS50086"/>
    </source>
</evidence>
<reference evidence="3 4" key="1">
    <citation type="submission" date="2014-06" db="EMBL/GenBank/DDBJ databases">
        <authorList>
            <person name="Swart Estienne"/>
        </authorList>
    </citation>
    <scope>NUCLEOTIDE SEQUENCE [LARGE SCALE GENOMIC DNA]</scope>
    <source>
        <strain evidence="3 4">130c</strain>
    </source>
</reference>
<gene>
    <name evidence="3" type="primary">Contig17966.g19094</name>
    <name evidence="3" type="ORF">STYLEM_5765</name>
</gene>
<feature type="domain" description="Rab-GAP TBC" evidence="2">
    <location>
        <begin position="648"/>
        <end position="844"/>
    </location>
</feature>
<name>A0A078A3P9_STYLE</name>
<dbReference type="Proteomes" id="UP000039865">
    <property type="component" value="Unassembled WGS sequence"/>
</dbReference>
<dbReference type="Gene3D" id="1.10.472.80">
    <property type="entry name" value="Ypt/Rab-GAP domain of gyp1p, domain 3"/>
    <property type="match status" value="1"/>
</dbReference>
<organism evidence="3 4">
    <name type="scientific">Stylonychia lemnae</name>
    <name type="common">Ciliate</name>
    <dbReference type="NCBI Taxonomy" id="5949"/>
    <lineage>
        <taxon>Eukaryota</taxon>
        <taxon>Sar</taxon>
        <taxon>Alveolata</taxon>
        <taxon>Ciliophora</taxon>
        <taxon>Intramacronucleata</taxon>
        <taxon>Spirotrichea</taxon>
        <taxon>Stichotrichia</taxon>
        <taxon>Sporadotrichida</taxon>
        <taxon>Oxytrichidae</taxon>
        <taxon>Stylonychinae</taxon>
        <taxon>Stylonychia</taxon>
    </lineage>
</organism>
<dbReference type="GO" id="GO:0005096">
    <property type="term" value="F:GTPase activator activity"/>
    <property type="evidence" value="ECO:0007669"/>
    <property type="project" value="TreeGrafter"/>
</dbReference>
<keyword evidence="4" id="KW-1185">Reference proteome</keyword>
<dbReference type="SMART" id="SM00164">
    <property type="entry name" value="TBC"/>
    <property type="match status" value="1"/>
</dbReference>
<dbReference type="GO" id="GO:0031267">
    <property type="term" value="F:small GTPase binding"/>
    <property type="evidence" value="ECO:0007669"/>
    <property type="project" value="TreeGrafter"/>
</dbReference>
<dbReference type="PROSITE" id="PS50086">
    <property type="entry name" value="TBC_RABGAP"/>
    <property type="match status" value="1"/>
</dbReference>
<dbReference type="PANTHER" id="PTHR47219:SF9">
    <property type="entry name" value="GTPASE ACTIVATING PROTEIN AND CENTROSOME-ASSOCIATED, ISOFORM B"/>
    <property type="match status" value="1"/>
</dbReference>
<dbReference type="SUPFAM" id="SSF47923">
    <property type="entry name" value="Ypt/Rab-GAP domain of gyp1p"/>
    <property type="match status" value="2"/>
</dbReference>
<sequence length="935" mass="109909">MPNLLGKFAYINGQNNQIIDEEDNRKYSFEDDLWDSLNSISLNFRRGNQFLNGFSNFCKSYNKTLQTFSYGLQKCSEQFEKDMLQNKIFDTTSIAITNIKQGIEEISHKVSQKVTIIYNDLIEPLEVYQKNYVQTSTELISQAKTYWHTLEDEKKKLSLIKERYCKLMSDVEQSEIQIEVALLQHEKGVITLEQVQKITNSTLNVKYKAELASQEYKKEVEYVNLQLSKFGVEYKPMLSKLQQGEESRINFLKYSFEKFLKHQSLLGKIVLDKSTEIQSSVQMINSETDLKIFIDENKTYQQFESRVDFQVFEHSRDVQQQKAELIDQINQQKQQNTISQIEKDLKLNELEEHILLEYLNRIMRGNDLSFDEKSEIISSLHNPTIRDVDENYKVVWSILHSSQQIFTIKEIDGKERQKIYLTQYLSDHGIWQEQQVWKQCIHKIINQKFHEAIQSPAAINSKQIQQHNQPNTLSSGSLLGQLGKLKGFWGQGKSDDKDQSDKDKSLQKPLRIPKNLAQNIIFNSLSKFLYHFVNFQLSFESSKEVLLAFCNKYELDQNRTHLLLSELESIQKKTRFSINSKDILEISRLKKSHRFEKFGEGIYLILQFVVKYIDNDKELSNVILLNKQCKQKLTTVVFKQALLFSQPERLRAKRLPIWEAILKIKENQRDYFAFRDKVINNNEIISNVEEVIIMDVQRSFTKTKQIDPVVLTNILKTYAFFNPEIEYCQGMNFVAGFLFLVLKDEVKAFKALQQIVEAHDMAELFNTELPKLKLFFYQFDRLLNIILPQVHNHFKNQEGDNLSERLMQLWDYFLTCGWKAIFKMGLSVLKNNQADLCRMNFEQILNFITEKPKTILSEHISLDDQRPILYQELKTCLKDTPKLDFILTKLEREFKDSLEAANLPKQGNFGFSPQKQQNNSNSQQRQKEEDKIQEL</sequence>
<dbReference type="Pfam" id="PF00566">
    <property type="entry name" value="RabGAP-TBC"/>
    <property type="match status" value="1"/>
</dbReference>
<feature type="compositionally biased region" description="Low complexity" evidence="1">
    <location>
        <begin position="914"/>
        <end position="924"/>
    </location>
</feature>
<evidence type="ECO:0000313" key="3">
    <source>
        <dbReference type="EMBL" id="CDW76802.1"/>
    </source>
</evidence>
<dbReference type="SUPFAM" id="SSF103657">
    <property type="entry name" value="BAR/IMD domain-like"/>
    <property type="match status" value="1"/>
</dbReference>
<dbReference type="InParanoid" id="A0A078A3P9"/>
<dbReference type="PANTHER" id="PTHR47219">
    <property type="entry name" value="RAB GTPASE-ACTIVATING PROTEIN 1-LIKE"/>
    <property type="match status" value="1"/>
</dbReference>
<feature type="region of interest" description="Disordered" evidence="1">
    <location>
        <begin position="904"/>
        <end position="935"/>
    </location>
</feature>
<feature type="compositionally biased region" description="Basic and acidic residues" evidence="1">
    <location>
        <begin position="925"/>
        <end position="935"/>
    </location>
</feature>
<dbReference type="EMBL" id="CCKQ01005554">
    <property type="protein sequence ID" value="CDW76802.1"/>
    <property type="molecule type" value="Genomic_DNA"/>
</dbReference>
<protein>
    <submittedName>
        <fullName evidence="3">Tbc domain-containing protein</fullName>
    </submittedName>
</protein>
<dbReference type="OMA" id="ICYMIME"/>
<dbReference type="Gene3D" id="1.20.1270.60">
    <property type="entry name" value="Arfaptin homology (AH) domain/BAR domain"/>
    <property type="match status" value="1"/>
</dbReference>
<accession>A0A078A3P9</accession>